<sequence length="522" mass="55430">MKFKPAKVLVASLCATSLLSGCVTNGGNANFLSTTPGANGECDYNEAAYVIGGAVVGIGLGLLLGGDNKGIATVAGGAAGGALGKGLQSYLQSRCQELAAVQKRMKESELNVQAITAPASGSWVNPDDTQKEDGEQGIAVTVSNTAMFETGSSKPTVSAADDLQELAKTYANKNRKVLIVGHTDATGPDAFNRKLSEQRARAVAKIFSSAGVSTADLYYKGAGADRPVATNQTPEGRAINRRVEVVELETEKGIIAYDSFVESDPNLPARVAASLEIPETPPAPPKSQPTQKPSDEGQVASKTTTSSPTQLPKTLKVGSSIDFGGQSIADYDQNLAEQIEKKEQDDSFIASLWPISDAQASSEDPMLGTTCINDTYRPVGEVMSLDDDKPIHSTSDYVPGLYSTSWHDQVNGHLVGLTHVAVLKDSGLTNKQPTFFVFENYQKGDQDPTLSASASARSYAGKNGVIYRVFLDETVWPARCVDVFFPKGSAQDKTADARIYYDKNEQVFANAMTLKIAKSTEQ</sequence>
<dbReference type="Proteomes" id="UP000264753">
    <property type="component" value="Unassembled WGS sequence"/>
</dbReference>
<evidence type="ECO:0000313" key="11">
    <source>
        <dbReference type="Proteomes" id="UP000264753"/>
    </source>
</evidence>
<evidence type="ECO:0000256" key="2">
    <source>
        <dbReference type="ARBA" id="ARBA00023136"/>
    </source>
</evidence>
<proteinExistence type="predicted"/>
<keyword evidence="3" id="KW-0998">Cell outer membrane</keyword>
<dbReference type="Pfam" id="PF00691">
    <property type="entry name" value="OmpA"/>
    <property type="match status" value="1"/>
</dbReference>
<dbReference type="SUPFAM" id="SSF103088">
    <property type="entry name" value="OmpA-like"/>
    <property type="match status" value="1"/>
</dbReference>
<dbReference type="EMBL" id="DOOG01000166">
    <property type="protein sequence ID" value="HBV00318.1"/>
    <property type="molecule type" value="Genomic_DNA"/>
</dbReference>
<dbReference type="InterPro" id="IPR036737">
    <property type="entry name" value="OmpA-like_sf"/>
</dbReference>
<dbReference type="InterPro" id="IPR006665">
    <property type="entry name" value="OmpA-like"/>
</dbReference>
<evidence type="ECO:0000256" key="6">
    <source>
        <dbReference type="SAM" id="SignalP"/>
    </source>
</evidence>
<keyword evidence="6" id="KW-0732">Signal</keyword>
<feature type="region of interest" description="Disordered" evidence="5">
    <location>
        <begin position="277"/>
        <end position="318"/>
    </location>
</feature>
<evidence type="ECO:0000256" key="5">
    <source>
        <dbReference type="SAM" id="MobiDB-lite"/>
    </source>
</evidence>
<evidence type="ECO:0000313" key="9">
    <source>
        <dbReference type="EMBL" id="HCW68261.1"/>
    </source>
</evidence>
<keyword evidence="2 4" id="KW-0472">Membrane</keyword>
<comment type="caution">
    <text evidence="8">The sequence shown here is derived from an EMBL/GenBank/DDBJ whole genome shotgun (WGS) entry which is preliminary data.</text>
</comment>
<name>A0A358HYR0_9PROT</name>
<dbReference type="InterPro" id="IPR006664">
    <property type="entry name" value="OMP_bac"/>
</dbReference>
<organism evidence="8 11">
    <name type="scientific">Thalassospira lucentensis</name>
    <dbReference type="NCBI Taxonomy" id="168935"/>
    <lineage>
        <taxon>Bacteria</taxon>
        <taxon>Pseudomonadati</taxon>
        <taxon>Pseudomonadota</taxon>
        <taxon>Alphaproteobacteria</taxon>
        <taxon>Rhodospirillales</taxon>
        <taxon>Thalassospiraceae</taxon>
        <taxon>Thalassospira</taxon>
    </lineage>
</organism>
<dbReference type="PRINTS" id="PR01021">
    <property type="entry name" value="OMPADOMAIN"/>
</dbReference>
<protein>
    <recommendedName>
        <fullName evidence="7">OmpA-like domain-containing protein</fullName>
    </recommendedName>
</protein>
<dbReference type="GO" id="GO:0009279">
    <property type="term" value="C:cell outer membrane"/>
    <property type="evidence" value="ECO:0007669"/>
    <property type="project" value="UniProtKB-SubCell"/>
</dbReference>
<dbReference type="PANTHER" id="PTHR30329:SF21">
    <property type="entry name" value="LIPOPROTEIN YIAD-RELATED"/>
    <property type="match status" value="1"/>
</dbReference>
<dbReference type="CDD" id="cd07185">
    <property type="entry name" value="OmpA_C-like"/>
    <property type="match status" value="1"/>
</dbReference>
<dbReference type="PROSITE" id="PS51123">
    <property type="entry name" value="OMPA_2"/>
    <property type="match status" value="1"/>
</dbReference>
<dbReference type="RefSeq" id="WP_277277956.1">
    <property type="nucleotide sequence ID" value="NZ_DOOG01000166.1"/>
</dbReference>
<feature type="domain" description="OmpA-like" evidence="7">
    <location>
        <begin position="135"/>
        <end position="251"/>
    </location>
</feature>
<evidence type="ECO:0000313" key="8">
    <source>
        <dbReference type="EMBL" id="HBV00318.1"/>
    </source>
</evidence>
<feature type="compositionally biased region" description="Polar residues" evidence="5">
    <location>
        <begin position="300"/>
        <end position="312"/>
    </location>
</feature>
<evidence type="ECO:0000256" key="3">
    <source>
        <dbReference type="ARBA" id="ARBA00023237"/>
    </source>
</evidence>
<dbReference type="Proteomes" id="UP000264179">
    <property type="component" value="Unassembled WGS sequence"/>
</dbReference>
<reference evidence="10 11" key="1">
    <citation type="journal article" date="2018" name="Nat. Biotechnol.">
        <title>A standardized bacterial taxonomy based on genome phylogeny substantially revises the tree of life.</title>
        <authorList>
            <person name="Parks D.H."/>
            <person name="Chuvochina M."/>
            <person name="Waite D.W."/>
            <person name="Rinke C."/>
            <person name="Skarshewski A."/>
            <person name="Chaumeil P.A."/>
            <person name="Hugenholtz P."/>
        </authorList>
    </citation>
    <scope>NUCLEOTIDE SEQUENCE [LARGE SCALE GENOMIC DNA]</scope>
    <source>
        <strain evidence="8">UBA8707</strain>
        <strain evidence="9">UBA9881</strain>
    </source>
</reference>
<dbReference type="PROSITE" id="PS01068">
    <property type="entry name" value="OMPA_1"/>
    <property type="match status" value="1"/>
</dbReference>
<dbReference type="InterPro" id="IPR006690">
    <property type="entry name" value="OMPA-like_CS"/>
</dbReference>
<dbReference type="PANTHER" id="PTHR30329">
    <property type="entry name" value="STATOR ELEMENT OF FLAGELLAR MOTOR COMPLEX"/>
    <property type="match status" value="1"/>
</dbReference>
<evidence type="ECO:0000313" key="10">
    <source>
        <dbReference type="Proteomes" id="UP000264179"/>
    </source>
</evidence>
<feature type="signal peptide" evidence="6">
    <location>
        <begin position="1"/>
        <end position="20"/>
    </location>
</feature>
<gene>
    <name evidence="8" type="ORF">DEF21_20775</name>
    <name evidence="9" type="ORF">DHR80_13900</name>
</gene>
<dbReference type="Gene3D" id="3.30.1330.60">
    <property type="entry name" value="OmpA-like domain"/>
    <property type="match status" value="1"/>
</dbReference>
<dbReference type="PROSITE" id="PS51257">
    <property type="entry name" value="PROKAR_LIPOPROTEIN"/>
    <property type="match status" value="1"/>
</dbReference>
<accession>A0A358HYR0</accession>
<comment type="subcellular location">
    <subcellularLocation>
        <location evidence="1">Cell outer membrane</location>
    </subcellularLocation>
</comment>
<dbReference type="InterPro" id="IPR050330">
    <property type="entry name" value="Bact_OuterMem_StrucFunc"/>
</dbReference>
<feature type="chain" id="PRO_5033782941" description="OmpA-like domain-containing protein" evidence="6">
    <location>
        <begin position="21"/>
        <end position="522"/>
    </location>
</feature>
<evidence type="ECO:0000256" key="1">
    <source>
        <dbReference type="ARBA" id="ARBA00004442"/>
    </source>
</evidence>
<evidence type="ECO:0000259" key="7">
    <source>
        <dbReference type="PROSITE" id="PS51123"/>
    </source>
</evidence>
<dbReference type="EMBL" id="DPOP01000109">
    <property type="protein sequence ID" value="HCW68261.1"/>
    <property type="molecule type" value="Genomic_DNA"/>
</dbReference>
<evidence type="ECO:0000256" key="4">
    <source>
        <dbReference type="PROSITE-ProRule" id="PRU00473"/>
    </source>
</evidence>
<dbReference type="AlphaFoldDB" id="A0A358HYR0"/>